<feature type="domain" description="Histidine kinase" evidence="7">
    <location>
        <begin position="148"/>
        <end position="366"/>
    </location>
</feature>
<feature type="transmembrane region" description="Helical" evidence="6">
    <location>
        <begin position="6"/>
        <end position="27"/>
    </location>
</feature>
<keyword evidence="6" id="KW-1133">Transmembrane helix</keyword>
<dbReference type="SMART" id="SM00387">
    <property type="entry name" value="HATPase_c"/>
    <property type="match status" value="1"/>
</dbReference>
<keyword evidence="4" id="KW-0808">Transferase</keyword>
<dbReference type="InterPro" id="IPR004358">
    <property type="entry name" value="Sig_transdc_His_kin-like_C"/>
</dbReference>
<dbReference type="PROSITE" id="PS50109">
    <property type="entry name" value="HIS_KIN"/>
    <property type="match status" value="1"/>
</dbReference>
<dbReference type="EMBL" id="CP116805">
    <property type="protein sequence ID" value="WCL53107.1"/>
    <property type="molecule type" value="Genomic_DNA"/>
</dbReference>
<dbReference type="KEGG" id="gso:PH603_11205"/>
<feature type="transmembrane region" description="Helical" evidence="6">
    <location>
        <begin position="81"/>
        <end position="104"/>
    </location>
</feature>
<protein>
    <recommendedName>
        <fullName evidence="2">histidine kinase</fullName>
        <ecNumber evidence="2">2.7.13.3</ecNumber>
    </recommendedName>
</protein>
<dbReference type="EC" id="2.7.13.3" evidence="2"/>
<dbReference type="InterPro" id="IPR036890">
    <property type="entry name" value="HATPase_C_sf"/>
</dbReference>
<keyword evidence="3" id="KW-0597">Phosphoprotein</keyword>
<dbReference type="PRINTS" id="PR00344">
    <property type="entry name" value="BCTRLSENSOR"/>
</dbReference>
<dbReference type="Pfam" id="PF00512">
    <property type="entry name" value="HisKA"/>
    <property type="match status" value="1"/>
</dbReference>
<dbReference type="InterPro" id="IPR003661">
    <property type="entry name" value="HisK_dim/P_dom"/>
</dbReference>
<dbReference type="GO" id="GO:0000155">
    <property type="term" value="F:phosphorelay sensor kinase activity"/>
    <property type="evidence" value="ECO:0007669"/>
    <property type="project" value="InterPro"/>
</dbReference>
<evidence type="ECO:0000256" key="1">
    <source>
        <dbReference type="ARBA" id="ARBA00000085"/>
    </source>
</evidence>
<organism evidence="8 9">
    <name type="scientific">Gimibacter soli</name>
    <dbReference type="NCBI Taxonomy" id="3024400"/>
    <lineage>
        <taxon>Bacteria</taxon>
        <taxon>Pseudomonadati</taxon>
        <taxon>Pseudomonadota</taxon>
        <taxon>Alphaproteobacteria</taxon>
        <taxon>Kordiimonadales</taxon>
        <taxon>Temperatibacteraceae</taxon>
        <taxon>Gimibacter</taxon>
    </lineage>
</organism>
<evidence type="ECO:0000313" key="8">
    <source>
        <dbReference type="EMBL" id="WCL53107.1"/>
    </source>
</evidence>
<dbReference type="GO" id="GO:0005886">
    <property type="term" value="C:plasma membrane"/>
    <property type="evidence" value="ECO:0007669"/>
    <property type="project" value="TreeGrafter"/>
</dbReference>
<evidence type="ECO:0000256" key="2">
    <source>
        <dbReference type="ARBA" id="ARBA00012438"/>
    </source>
</evidence>
<dbReference type="Pfam" id="PF02518">
    <property type="entry name" value="HATPase_c"/>
    <property type="match status" value="1"/>
</dbReference>
<dbReference type="AlphaFoldDB" id="A0AAE9XN55"/>
<evidence type="ECO:0000256" key="4">
    <source>
        <dbReference type="ARBA" id="ARBA00022679"/>
    </source>
</evidence>
<dbReference type="Gene3D" id="1.10.287.130">
    <property type="match status" value="1"/>
</dbReference>
<evidence type="ECO:0000256" key="6">
    <source>
        <dbReference type="SAM" id="Phobius"/>
    </source>
</evidence>
<evidence type="ECO:0000256" key="5">
    <source>
        <dbReference type="ARBA" id="ARBA00022777"/>
    </source>
</evidence>
<keyword evidence="5 8" id="KW-0418">Kinase</keyword>
<accession>A0AAE9XN55</accession>
<dbReference type="CDD" id="cd00082">
    <property type="entry name" value="HisKA"/>
    <property type="match status" value="1"/>
</dbReference>
<dbReference type="SMART" id="SM00388">
    <property type="entry name" value="HisKA"/>
    <property type="match status" value="1"/>
</dbReference>
<evidence type="ECO:0000313" key="9">
    <source>
        <dbReference type="Proteomes" id="UP001217500"/>
    </source>
</evidence>
<dbReference type="PANTHER" id="PTHR43047">
    <property type="entry name" value="TWO-COMPONENT HISTIDINE PROTEIN KINASE"/>
    <property type="match status" value="1"/>
</dbReference>
<sequence length="372" mass="41146">MDNAGNLLHFALLPLLLSGILPAYLIVKHRRHGSNDPGFPWLVTGSLLLCLYALLHYLHETGLVPHTHTLPVGITIENDDIAITVAVLASLGFLRGFAVWLPAVQSLSEEIAYRQMVEDELQALTMELSDTAVRAEEAMQSKAEFLSAMSHEVRTPLNAVIGYAQMLQQGYFGQIEGTKNREYVSLIIEGATQLLGTLTDILELSKLESGRFEPRNEEVDMVKLVESSVAFLHPMLNESEHYLSLQLEDGSLWTDPRLLRLILIHLVSNAAKFTPRGGRLLLEGHPTNDSYLIRITDTGIGMTSEEMARALEPFTQLQMQYARGYKGAGLGLPLVQRYARILGAEFTLQSRKGVGTVAQIEVPFTAQSKRAA</sequence>
<gene>
    <name evidence="8" type="ORF">PH603_11205</name>
</gene>
<dbReference type="InterPro" id="IPR003594">
    <property type="entry name" value="HATPase_dom"/>
</dbReference>
<dbReference type="RefSeq" id="WP_289502619.1">
    <property type="nucleotide sequence ID" value="NZ_CP116805.1"/>
</dbReference>
<dbReference type="PANTHER" id="PTHR43047:SF72">
    <property type="entry name" value="OSMOSENSING HISTIDINE PROTEIN KINASE SLN1"/>
    <property type="match status" value="1"/>
</dbReference>
<dbReference type="Proteomes" id="UP001217500">
    <property type="component" value="Chromosome"/>
</dbReference>
<keyword evidence="9" id="KW-1185">Reference proteome</keyword>
<keyword evidence="6" id="KW-0812">Transmembrane</keyword>
<dbReference type="GO" id="GO:0009927">
    <property type="term" value="F:histidine phosphotransfer kinase activity"/>
    <property type="evidence" value="ECO:0007669"/>
    <property type="project" value="TreeGrafter"/>
</dbReference>
<dbReference type="SUPFAM" id="SSF47384">
    <property type="entry name" value="Homodimeric domain of signal transducing histidine kinase"/>
    <property type="match status" value="1"/>
</dbReference>
<keyword evidence="6" id="KW-0472">Membrane</keyword>
<dbReference type="InterPro" id="IPR005467">
    <property type="entry name" value="His_kinase_dom"/>
</dbReference>
<dbReference type="Gene3D" id="3.30.565.10">
    <property type="entry name" value="Histidine kinase-like ATPase, C-terminal domain"/>
    <property type="match status" value="1"/>
</dbReference>
<name>A0AAE9XN55_9PROT</name>
<feature type="transmembrane region" description="Helical" evidence="6">
    <location>
        <begin position="39"/>
        <end position="58"/>
    </location>
</feature>
<evidence type="ECO:0000256" key="3">
    <source>
        <dbReference type="ARBA" id="ARBA00022553"/>
    </source>
</evidence>
<comment type="catalytic activity">
    <reaction evidence="1">
        <text>ATP + protein L-histidine = ADP + protein N-phospho-L-histidine.</text>
        <dbReference type="EC" id="2.7.13.3"/>
    </reaction>
</comment>
<proteinExistence type="predicted"/>
<reference evidence="8" key="1">
    <citation type="submission" date="2023-01" db="EMBL/GenBank/DDBJ databases">
        <title>The genome sequence of Kordiimonadaceae bacterium 6D33.</title>
        <authorList>
            <person name="Liu Y."/>
        </authorList>
    </citation>
    <scope>NUCLEOTIDE SEQUENCE</scope>
    <source>
        <strain evidence="8">6D33</strain>
    </source>
</reference>
<evidence type="ECO:0000259" key="7">
    <source>
        <dbReference type="PROSITE" id="PS50109"/>
    </source>
</evidence>
<dbReference type="SUPFAM" id="SSF55874">
    <property type="entry name" value="ATPase domain of HSP90 chaperone/DNA topoisomerase II/histidine kinase"/>
    <property type="match status" value="1"/>
</dbReference>
<dbReference type="InterPro" id="IPR036097">
    <property type="entry name" value="HisK_dim/P_sf"/>
</dbReference>